<keyword evidence="2" id="KW-1185">Reference proteome</keyword>
<organism evidence="1 2">
    <name type="scientific">Patiriisocius marinus</name>
    <dbReference type="NCBI Taxonomy" id="1397112"/>
    <lineage>
        <taxon>Bacteria</taxon>
        <taxon>Pseudomonadati</taxon>
        <taxon>Bacteroidota</taxon>
        <taxon>Flavobacteriia</taxon>
        <taxon>Flavobacteriales</taxon>
        <taxon>Flavobacteriaceae</taxon>
        <taxon>Patiriisocius</taxon>
    </lineage>
</organism>
<gene>
    <name evidence="1" type="ORF">ULMA_26050</name>
</gene>
<reference evidence="1 2" key="1">
    <citation type="submission" date="2019-08" db="EMBL/GenBank/DDBJ databases">
        <title>Draft genome sequence of Ulvibacter marinus type strain NBRC 109484.</title>
        <authorList>
            <person name="Kawano K."/>
            <person name="Ushijima N."/>
            <person name="Kihara M."/>
            <person name="Itoh H."/>
        </authorList>
    </citation>
    <scope>NUCLEOTIDE SEQUENCE [LARGE SCALE GENOMIC DNA]</scope>
    <source>
        <strain evidence="1 2">NBRC 109484</strain>
    </source>
</reference>
<dbReference type="CDD" id="cd24013">
    <property type="entry name" value="ASKHA_ATPase_BT3980-like"/>
    <property type="match status" value="1"/>
</dbReference>
<evidence type="ECO:0000313" key="2">
    <source>
        <dbReference type="Proteomes" id="UP000326509"/>
    </source>
</evidence>
<dbReference type="Gene3D" id="3.30.420.260">
    <property type="match status" value="1"/>
</dbReference>
<dbReference type="AlphaFoldDB" id="A0A5J4J7K3"/>
<protein>
    <recommendedName>
        <fullName evidence="3">DUF3822 family protein</fullName>
    </recommendedName>
</protein>
<dbReference type="Pfam" id="PF12864">
    <property type="entry name" value="DUF3822"/>
    <property type="match status" value="1"/>
</dbReference>
<dbReference type="Gene3D" id="3.30.420.250">
    <property type="match status" value="1"/>
</dbReference>
<evidence type="ECO:0000313" key="1">
    <source>
        <dbReference type="EMBL" id="GER60497.1"/>
    </source>
</evidence>
<accession>A0A5J4J7K3</accession>
<dbReference type="RefSeq" id="WP_368736420.1">
    <property type="nucleotide sequence ID" value="NZ_CANMGC010000005.1"/>
</dbReference>
<sequence length="250" mass="28474">MIGHSFLVKDVSLNTVLFSHTATFSNATSPDEALIALTTTIAKFPELQGSFDSVTVVHQNDLITVVPQALFDENEAANYLKFNTKILPTDFIAFDVITNQEIVVVYVPYININNYIFDTYGSFKYYHSSTIAIEDSIKSSSFKKETTVFIDVAKDIFFCTVIFKGKLQLHNVYSYKTSEDFIYYILFCFEQLQLDPNETPIVLSGAISKEVDLFTILFKYIRHITFAELSMLNTISNKAYTYYLLSKATK</sequence>
<comment type="caution">
    <text evidence="1">The sequence shown here is derived from an EMBL/GenBank/DDBJ whole genome shotgun (WGS) entry which is preliminary data.</text>
</comment>
<dbReference type="EMBL" id="BKCG01000008">
    <property type="protein sequence ID" value="GER60497.1"/>
    <property type="molecule type" value="Genomic_DNA"/>
</dbReference>
<name>A0A5J4J7K3_9FLAO</name>
<proteinExistence type="predicted"/>
<evidence type="ECO:0008006" key="3">
    <source>
        <dbReference type="Google" id="ProtNLM"/>
    </source>
</evidence>
<dbReference type="Proteomes" id="UP000326509">
    <property type="component" value="Unassembled WGS sequence"/>
</dbReference>
<dbReference type="InterPro" id="IPR024213">
    <property type="entry name" value="DUF3822"/>
</dbReference>